<sequence>MNEESATVAMRKFRFQKSVKIGKGPLTVAGLIKLVQRFEETGSLDDRVRSGRRSKADTLDVRCSLNGVVVRIRCRD</sequence>
<evidence type="ECO:0000313" key="1">
    <source>
        <dbReference type="EMBL" id="GFT75688.1"/>
    </source>
</evidence>
<accession>A0A8X6PNJ0</accession>
<comment type="caution">
    <text evidence="1">The sequence shown here is derived from an EMBL/GenBank/DDBJ whole genome shotgun (WGS) entry which is preliminary data.</text>
</comment>
<dbReference type="EMBL" id="BMAW01021978">
    <property type="protein sequence ID" value="GFT75688.1"/>
    <property type="molecule type" value="Genomic_DNA"/>
</dbReference>
<proteinExistence type="predicted"/>
<organism evidence="1 2">
    <name type="scientific">Nephila pilipes</name>
    <name type="common">Giant wood spider</name>
    <name type="synonym">Nephila maculata</name>
    <dbReference type="NCBI Taxonomy" id="299642"/>
    <lineage>
        <taxon>Eukaryota</taxon>
        <taxon>Metazoa</taxon>
        <taxon>Ecdysozoa</taxon>
        <taxon>Arthropoda</taxon>
        <taxon>Chelicerata</taxon>
        <taxon>Arachnida</taxon>
        <taxon>Araneae</taxon>
        <taxon>Araneomorphae</taxon>
        <taxon>Entelegynae</taxon>
        <taxon>Araneoidea</taxon>
        <taxon>Nephilidae</taxon>
        <taxon>Nephila</taxon>
    </lineage>
</organism>
<protein>
    <recommendedName>
        <fullName evidence="3">DUF4817 domain-containing protein</fullName>
    </recommendedName>
</protein>
<dbReference type="OrthoDB" id="9979538at2759"/>
<evidence type="ECO:0008006" key="3">
    <source>
        <dbReference type="Google" id="ProtNLM"/>
    </source>
</evidence>
<evidence type="ECO:0000313" key="2">
    <source>
        <dbReference type="Proteomes" id="UP000887013"/>
    </source>
</evidence>
<dbReference type="Proteomes" id="UP000887013">
    <property type="component" value="Unassembled WGS sequence"/>
</dbReference>
<name>A0A8X6PNJ0_NEPPI</name>
<gene>
    <name evidence="1" type="ORF">NPIL_362081</name>
</gene>
<dbReference type="AlphaFoldDB" id="A0A8X6PNJ0"/>
<reference evidence="1" key="1">
    <citation type="submission" date="2020-08" db="EMBL/GenBank/DDBJ databases">
        <title>Multicomponent nature underlies the extraordinary mechanical properties of spider dragline silk.</title>
        <authorList>
            <person name="Kono N."/>
            <person name="Nakamura H."/>
            <person name="Mori M."/>
            <person name="Yoshida Y."/>
            <person name="Ohtoshi R."/>
            <person name="Malay A.D."/>
            <person name="Moran D.A.P."/>
            <person name="Tomita M."/>
            <person name="Numata K."/>
            <person name="Arakawa K."/>
        </authorList>
    </citation>
    <scope>NUCLEOTIDE SEQUENCE</scope>
</reference>
<keyword evidence="2" id="KW-1185">Reference proteome</keyword>